<feature type="domain" description="Methyltransferase" evidence="4">
    <location>
        <begin position="51"/>
        <end position="146"/>
    </location>
</feature>
<dbReference type="Gene3D" id="3.40.50.150">
    <property type="entry name" value="Vaccinia Virus protein VP39"/>
    <property type="match status" value="1"/>
</dbReference>
<evidence type="ECO:0000256" key="1">
    <source>
        <dbReference type="ARBA" id="ARBA00022603"/>
    </source>
</evidence>
<keyword evidence="1 5" id="KW-0489">Methyltransferase</keyword>
<dbReference type="InterPro" id="IPR041698">
    <property type="entry name" value="Methyltransf_25"/>
</dbReference>
<keyword evidence="2" id="KW-0808">Transferase</keyword>
<dbReference type="AlphaFoldDB" id="Q1ILE8"/>
<dbReference type="Proteomes" id="UP000002432">
    <property type="component" value="Chromosome"/>
</dbReference>
<dbReference type="InterPro" id="IPR029063">
    <property type="entry name" value="SAM-dependent_MTases_sf"/>
</dbReference>
<dbReference type="eggNOG" id="COG2226">
    <property type="taxonomic scope" value="Bacteria"/>
</dbReference>
<keyword evidence="6" id="KW-1185">Reference proteome</keyword>
<name>Q1ILE8_KORVE</name>
<dbReference type="GO" id="GO:0008168">
    <property type="term" value="F:methyltransferase activity"/>
    <property type="evidence" value="ECO:0007669"/>
    <property type="project" value="UniProtKB-KW"/>
</dbReference>
<dbReference type="Pfam" id="PF13649">
    <property type="entry name" value="Methyltransf_25"/>
    <property type="match status" value="1"/>
</dbReference>
<organism evidence="5 6">
    <name type="scientific">Koribacter versatilis (strain Ellin345)</name>
    <dbReference type="NCBI Taxonomy" id="204669"/>
    <lineage>
        <taxon>Bacteria</taxon>
        <taxon>Pseudomonadati</taxon>
        <taxon>Acidobacteriota</taxon>
        <taxon>Terriglobia</taxon>
        <taxon>Terriglobales</taxon>
        <taxon>Candidatus Korobacteraceae</taxon>
        <taxon>Candidatus Korobacter</taxon>
    </lineage>
</organism>
<keyword evidence="3" id="KW-0949">S-adenosyl-L-methionine</keyword>
<sequence>MQAYERRKKDVPVDRYSSFNLLNLTQGFLRDYQIVRILRGAGIGSLANLDILEVGCGSGYFLRQFVQWGADPSRVVGVDLLPERVEAARQNCPIGTKVICCDARQLPFDTASFDVVMQFTALSSVADDGIRKAIADEMMRVVRPGGVVLSYDMCVNNPNNPDIRRVTQEDLQRLFPGEHQRSRRLNLVPPLARKLGGSAPSLIGFLSKIKPICSHLLFVSKRAES</sequence>
<dbReference type="CDD" id="cd02440">
    <property type="entry name" value="AdoMet_MTases"/>
    <property type="match status" value="1"/>
</dbReference>
<proteinExistence type="predicted"/>
<reference evidence="5 6" key="1">
    <citation type="journal article" date="2009" name="Appl. Environ. Microbiol.">
        <title>Three genomes from the phylum Acidobacteria provide insight into the lifestyles of these microorganisms in soils.</title>
        <authorList>
            <person name="Ward N.L."/>
            <person name="Challacombe J.F."/>
            <person name="Janssen P.H."/>
            <person name="Henrissat B."/>
            <person name="Coutinho P.M."/>
            <person name="Wu M."/>
            <person name="Xie G."/>
            <person name="Haft D.H."/>
            <person name="Sait M."/>
            <person name="Badger J."/>
            <person name="Barabote R.D."/>
            <person name="Bradley B."/>
            <person name="Brettin T.S."/>
            <person name="Brinkac L.M."/>
            <person name="Bruce D."/>
            <person name="Creasy T."/>
            <person name="Daugherty S.C."/>
            <person name="Davidsen T.M."/>
            <person name="DeBoy R.T."/>
            <person name="Detter J.C."/>
            <person name="Dodson R.J."/>
            <person name="Durkin A.S."/>
            <person name="Ganapathy A."/>
            <person name="Gwinn-Giglio M."/>
            <person name="Han C.S."/>
            <person name="Khouri H."/>
            <person name="Kiss H."/>
            <person name="Kothari S.P."/>
            <person name="Madupu R."/>
            <person name="Nelson K.E."/>
            <person name="Nelson W.C."/>
            <person name="Paulsen I."/>
            <person name="Penn K."/>
            <person name="Ren Q."/>
            <person name="Rosovitz M.J."/>
            <person name="Selengut J.D."/>
            <person name="Shrivastava S."/>
            <person name="Sullivan S.A."/>
            <person name="Tapia R."/>
            <person name="Thompson L.S."/>
            <person name="Watkins K.L."/>
            <person name="Yang Q."/>
            <person name="Yu C."/>
            <person name="Zafar N."/>
            <person name="Zhou L."/>
            <person name="Kuske C.R."/>
        </authorList>
    </citation>
    <scope>NUCLEOTIDE SEQUENCE [LARGE SCALE GENOMIC DNA]</scope>
    <source>
        <strain evidence="5 6">Ellin345</strain>
    </source>
</reference>
<gene>
    <name evidence="5" type="ordered locus">Acid345_3301</name>
</gene>
<dbReference type="SUPFAM" id="SSF53335">
    <property type="entry name" value="S-adenosyl-L-methionine-dependent methyltransferases"/>
    <property type="match status" value="1"/>
</dbReference>
<evidence type="ECO:0000256" key="3">
    <source>
        <dbReference type="ARBA" id="ARBA00022691"/>
    </source>
</evidence>
<evidence type="ECO:0000259" key="4">
    <source>
        <dbReference type="Pfam" id="PF13649"/>
    </source>
</evidence>
<accession>Q1ILE8</accession>
<protein>
    <submittedName>
        <fullName evidence="5">Methyltransferase type 11</fullName>
    </submittedName>
</protein>
<dbReference type="GO" id="GO:0032259">
    <property type="term" value="P:methylation"/>
    <property type="evidence" value="ECO:0007669"/>
    <property type="project" value="UniProtKB-KW"/>
</dbReference>
<dbReference type="EnsemblBacteria" id="ABF42302">
    <property type="protein sequence ID" value="ABF42302"/>
    <property type="gene ID" value="Acid345_3301"/>
</dbReference>
<dbReference type="PANTHER" id="PTHR43464">
    <property type="entry name" value="METHYLTRANSFERASE"/>
    <property type="match status" value="1"/>
</dbReference>
<dbReference type="STRING" id="204669.Acid345_3301"/>
<evidence type="ECO:0000313" key="6">
    <source>
        <dbReference type="Proteomes" id="UP000002432"/>
    </source>
</evidence>
<evidence type="ECO:0000256" key="2">
    <source>
        <dbReference type="ARBA" id="ARBA00022679"/>
    </source>
</evidence>
<dbReference type="HOGENOM" id="CLU_102142_0_0_0"/>
<evidence type="ECO:0000313" key="5">
    <source>
        <dbReference type="EMBL" id="ABF42302.1"/>
    </source>
</evidence>
<dbReference type="KEGG" id="aba:Acid345_3301"/>
<dbReference type="EMBL" id="CP000360">
    <property type="protein sequence ID" value="ABF42302.1"/>
    <property type="molecule type" value="Genomic_DNA"/>
</dbReference>
<dbReference type="PANTHER" id="PTHR43464:SF19">
    <property type="entry name" value="UBIQUINONE BIOSYNTHESIS O-METHYLTRANSFERASE, MITOCHONDRIAL"/>
    <property type="match status" value="1"/>
</dbReference>